<feature type="region of interest" description="Disordered" evidence="1">
    <location>
        <begin position="331"/>
        <end position="430"/>
    </location>
</feature>
<dbReference type="EMBL" id="JAVHNR010000001">
    <property type="protein sequence ID" value="KAK6356849.1"/>
    <property type="molecule type" value="Genomic_DNA"/>
</dbReference>
<feature type="region of interest" description="Disordered" evidence="1">
    <location>
        <begin position="210"/>
        <end position="235"/>
    </location>
</feature>
<evidence type="ECO:0000313" key="2">
    <source>
        <dbReference type="EMBL" id="KAK6356849.1"/>
    </source>
</evidence>
<protein>
    <submittedName>
        <fullName evidence="2">Uncharacterized protein</fullName>
    </submittedName>
</protein>
<feature type="compositionally biased region" description="Basic and acidic residues" evidence="1">
    <location>
        <begin position="337"/>
        <end position="352"/>
    </location>
</feature>
<proteinExistence type="predicted"/>
<evidence type="ECO:0000256" key="1">
    <source>
        <dbReference type="SAM" id="MobiDB-lite"/>
    </source>
</evidence>
<feature type="compositionally biased region" description="Polar residues" evidence="1">
    <location>
        <begin position="210"/>
        <end position="230"/>
    </location>
</feature>
<dbReference type="Proteomes" id="UP001313282">
    <property type="component" value="Unassembled WGS sequence"/>
</dbReference>
<name>A0AAN8RGQ1_9PEZI</name>
<dbReference type="AlphaFoldDB" id="A0AAN8RGQ1"/>
<evidence type="ECO:0000313" key="3">
    <source>
        <dbReference type="Proteomes" id="UP001313282"/>
    </source>
</evidence>
<organism evidence="2 3">
    <name type="scientific">Orbilia javanica</name>
    <dbReference type="NCBI Taxonomy" id="47235"/>
    <lineage>
        <taxon>Eukaryota</taxon>
        <taxon>Fungi</taxon>
        <taxon>Dikarya</taxon>
        <taxon>Ascomycota</taxon>
        <taxon>Pezizomycotina</taxon>
        <taxon>Orbiliomycetes</taxon>
        <taxon>Orbiliales</taxon>
        <taxon>Orbiliaceae</taxon>
        <taxon>Orbilia</taxon>
    </lineage>
</organism>
<sequence>MLTSDEHQTTMASPFLGPQALASLSQNPTLEMRVIALETKLRHHKPEHPCDCKYELSLLEEKLGGLDEHPWELRISEVERKQRRDAKDVSRLWKELRECQDRTETLMAEHHWASNQKKSDGRVLKSTDALYLVEQTIGRLREFERFQEELATCLVVLKKRCDEMERDVRRVQPWMIHQVVEKQEDVADKIIRLDGDTKILETRVGELMTSKENISQPLDKMSGNSGSNPTEGEKGFASIANEGQSAEASEDGSFSGAGAQFETRLPQAARSQISYFGNNSERTIWVPPTSVGPTHIPYTHGIPMVLEQPEGWGDARAEICRELEESQKVYFSSQQEQEAKGESEVTDSKVAGEELLPQVPEEILSKEADISKKKRRRRRNRSKSTSPTFDAAKEENKSDIKVKSEQPEEAARPETAAANDQSHYLDSYEPATITTAAATAPAPVASERDCSTRDADVDVKFFKAFTKLLPPKKSRPLPRKPRSKTLLKSNYKDKAKYIPVSEIFRQRKGTNDVKKASRTVLDSQTMSGLEALMLR</sequence>
<feature type="compositionally biased region" description="Basic and acidic residues" evidence="1">
    <location>
        <begin position="391"/>
        <end position="412"/>
    </location>
</feature>
<gene>
    <name evidence="2" type="ORF">TWF718_001189</name>
</gene>
<comment type="caution">
    <text evidence="2">The sequence shown here is derived from an EMBL/GenBank/DDBJ whole genome shotgun (WGS) entry which is preliminary data.</text>
</comment>
<accession>A0AAN8RGQ1</accession>
<feature type="compositionally biased region" description="Basic residues" evidence="1">
    <location>
        <begin position="372"/>
        <end position="382"/>
    </location>
</feature>
<keyword evidence="3" id="KW-1185">Reference proteome</keyword>
<reference evidence="2 3" key="1">
    <citation type="submission" date="2019-10" db="EMBL/GenBank/DDBJ databases">
        <authorList>
            <person name="Palmer J.M."/>
        </authorList>
    </citation>
    <scope>NUCLEOTIDE SEQUENCE [LARGE SCALE GENOMIC DNA]</scope>
    <source>
        <strain evidence="2 3">TWF718</strain>
    </source>
</reference>